<feature type="signal peptide" evidence="10">
    <location>
        <begin position="1"/>
        <end position="18"/>
    </location>
</feature>
<evidence type="ECO:0000256" key="8">
    <source>
        <dbReference type="PROSITE-ProRule" id="PRU01360"/>
    </source>
</evidence>
<dbReference type="PANTHER" id="PTHR47234">
    <property type="match status" value="1"/>
</dbReference>
<dbReference type="Gene3D" id="2.170.130.10">
    <property type="entry name" value="TonB-dependent receptor, plug domain"/>
    <property type="match status" value="1"/>
</dbReference>
<dbReference type="InterPro" id="IPR012910">
    <property type="entry name" value="Plug_dom"/>
</dbReference>
<dbReference type="Proteomes" id="UP000228945">
    <property type="component" value="Chromosome"/>
</dbReference>
<evidence type="ECO:0000256" key="4">
    <source>
        <dbReference type="ARBA" id="ARBA00022692"/>
    </source>
</evidence>
<keyword evidence="6 8" id="KW-0472">Membrane</keyword>
<name>A0A2D2B246_9CAUL</name>
<keyword evidence="14" id="KW-1185">Reference proteome</keyword>
<organism evidence="13 14">
    <name type="scientific">Caulobacter mirabilis</name>
    <dbReference type="NCBI Taxonomy" id="69666"/>
    <lineage>
        <taxon>Bacteria</taxon>
        <taxon>Pseudomonadati</taxon>
        <taxon>Pseudomonadota</taxon>
        <taxon>Alphaproteobacteria</taxon>
        <taxon>Caulobacterales</taxon>
        <taxon>Caulobacteraceae</taxon>
        <taxon>Caulobacter</taxon>
    </lineage>
</organism>
<dbReference type="SUPFAM" id="SSF56935">
    <property type="entry name" value="Porins"/>
    <property type="match status" value="1"/>
</dbReference>
<dbReference type="InterPro" id="IPR000531">
    <property type="entry name" value="Beta-barrel_TonB"/>
</dbReference>
<evidence type="ECO:0000313" key="14">
    <source>
        <dbReference type="Proteomes" id="UP000228945"/>
    </source>
</evidence>
<dbReference type="Pfam" id="PF00593">
    <property type="entry name" value="TonB_dep_Rec_b-barrel"/>
    <property type="match status" value="1"/>
</dbReference>
<dbReference type="PROSITE" id="PS52016">
    <property type="entry name" value="TONB_DEPENDENT_REC_3"/>
    <property type="match status" value="1"/>
</dbReference>
<dbReference type="AlphaFoldDB" id="A0A2D2B246"/>
<gene>
    <name evidence="13" type="ORF">CSW64_18730</name>
</gene>
<dbReference type="OrthoDB" id="7051241at2"/>
<dbReference type="InterPro" id="IPR039426">
    <property type="entry name" value="TonB-dep_rcpt-like"/>
</dbReference>
<keyword evidence="7 8" id="KW-0998">Cell outer membrane</keyword>
<dbReference type="RefSeq" id="WP_099623524.1">
    <property type="nucleotide sequence ID" value="NZ_CP024201.1"/>
</dbReference>
<dbReference type="InterPro" id="IPR037066">
    <property type="entry name" value="Plug_dom_sf"/>
</dbReference>
<feature type="domain" description="TonB-dependent receptor-like beta-barrel" evidence="11">
    <location>
        <begin position="376"/>
        <end position="954"/>
    </location>
</feature>
<feature type="domain" description="TonB-dependent receptor plug" evidence="12">
    <location>
        <begin position="41"/>
        <end position="155"/>
    </location>
</feature>
<keyword evidence="4 8" id="KW-0812">Transmembrane</keyword>
<dbReference type="EMBL" id="CP024201">
    <property type="protein sequence ID" value="ATQ44276.1"/>
    <property type="molecule type" value="Genomic_DNA"/>
</dbReference>
<evidence type="ECO:0000259" key="12">
    <source>
        <dbReference type="Pfam" id="PF07715"/>
    </source>
</evidence>
<keyword evidence="3 8" id="KW-1134">Transmembrane beta strand</keyword>
<sequence length="992" mass="107153">MATTLLCGATFAAPFAYAQTEEAADVEAVVVTGSRIKRDTFNTPMPIASVSAETIQDSGNVILGDVLMDLPMVNANSNAQNTSSTLFNSGQARIDLRGLGATRTLVLVDGRRHVFSDAASPAVDLNMIPSLMVERLDAVPGAASAVYGSEAIAGVVNIIMKKKQDGFLFDVQGGLSQQSDGGEFRAGASWGGRFFDDRLNVIVGGEYARQEAIMQADRKWAYPGIRRNTANPQTIVPQSKTNTSPYATFQLRSGPIPGATEAFDPTKHAYAVTLDVRDRTKVTQLSTPCSTATVQSNCQDDALFYGQIYNALQGEVERGTIRGYAEYELTSNVNVFGELSYAKVNGRGISQPAFSPAAGGPTTMPVAIFGDNAFLAGNTSTAADLRYHWVRSGKDFTSGSSAQVGKFWQEFGGRDTEIERETLRAVIGMNGDFEFLNRNISWDWYGQYGETTGKTTAFNVPNVKKVQMATDAILVGGNVVCRATTSADPAVRAAAAGCVPWNLVDGPSAAAVAYANANAYGEQTIKQTVLSANASTDLFDLPAGPVGFAFGAEYRKEESRFQQDALSASGALFFNSIGTRAGEYDVKDVYAELRVPLLKNVPFAEELTFEAAGRISDYSTIGTADQWRLALEWAPIQDIRFRANRGTAVRAPNIVELYAPQSTNFTPANTPPQDPCDSVVYAGATAAQKAARNITCAAAIANWNPATFTSNIGNNRPTLRLLQGGNPDLKPEEATTNQVGVVIQPRFAPGFSMSIDWYRVELEQQIGLVPLQTLLSDLCYDSSTPYASNPFCAAIQRNATGGVDHVKLVNQNVAAVNVEGYDVSTQYRFRPSEIFNGAFAAPTGGDLGDVTLRLDVTRQYTFDLQGLPGQPFTGLANTIPNATPEWKANFAATWAVDKFRFQWQTRYIGSMAVQVPSVPVSSLSPYYTDDYFTHDLRMTYRMNDDVSFRAGVVNFTDEQPPYLPETFTGTGTGASSYDNRGRFFFVGATVSY</sequence>
<comment type="similarity">
    <text evidence="8 9">Belongs to the TonB-dependent receptor family.</text>
</comment>
<evidence type="ECO:0008006" key="15">
    <source>
        <dbReference type="Google" id="ProtNLM"/>
    </source>
</evidence>
<evidence type="ECO:0000256" key="3">
    <source>
        <dbReference type="ARBA" id="ARBA00022452"/>
    </source>
</evidence>
<evidence type="ECO:0000259" key="11">
    <source>
        <dbReference type="Pfam" id="PF00593"/>
    </source>
</evidence>
<comment type="subcellular location">
    <subcellularLocation>
        <location evidence="1 8">Cell outer membrane</location>
        <topology evidence="1 8">Multi-pass membrane protein</topology>
    </subcellularLocation>
</comment>
<evidence type="ECO:0000256" key="5">
    <source>
        <dbReference type="ARBA" id="ARBA00023077"/>
    </source>
</evidence>
<proteinExistence type="inferred from homology"/>
<evidence type="ECO:0000256" key="10">
    <source>
        <dbReference type="SAM" id="SignalP"/>
    </source>
</evidence>
<dbReference type="KEGG" id="cmb:CSW64_18730"/>
<keyword evidence="5 9" id="KW-0798">TonB box</keyword>
<keyword evidence="10" id="KW-0732">Signal</keyword>
<reference evidence="13 14" key="1">
    <citation type="submission" date="2017-10" db="EMBL/GenBank/DDBJ databases">
        <title>Genome sequence of Caulobacter mirabilis FWC38.</title>
        <authorList>
            <person name="Fiebig A."/>
            <person name="Crosson S."/>
        </authorList>
    </citation>
    <scope>NUCLEOTIDE SEQUENCE [LARGE SCALE GENOMIC DNA]</scope>
    <source>
        <strain evidence="13 14">FWC 38</strain>
    </source>
</reference>
<keyword evidence="2 8" id="KW-0813">Transport</keyword>
<dbReference type="Gene3D" id="2.40.170.20">
    <property type="entry name" value="TonB-dependent receptor, beta-barrel domain"/>
    <property type="match status" value="1"/>
</dbReference>
<dbReference type="PANTHER" id="PTHR47234:SF2">
    <property type="entry name" value="TONB-DEPENDENT RECEPTOR"/>
    <property type="match status" value="1"/>
</dbReference>
<evidence type="ECO:0000256" key="7">
    <source>
        <dbReference type="ARBA" id="ARBA00023237"/>
    </source>
</evidence>
<protein>
    <recommendedName>
        <fullName evidence="15">TonB-dependent receptor</fullName>
    </recommendedName>
</protein>
<evidence type="ECO:0000256" key="6">
    <source>
        <dbReference type="ARBA" id="ARBA00023136"/>
    </source>
</evidence>
<dbReference type="GO" id="GO:0009279">
    <property type="term" value="C:cell outer membrane"/>
    <property type="evidence" value="ECO:0007669"/>
    <property type="project" value="UniProtKB-SubCell"/>
</dbReference>
<evidence type="ECO:0000256" key="9">
    <source>
        <dbReference type="RuleBase" id="RU003357"/>
    </source>
</evidence>
<evidence type="ECO:0000256" key="1">
    <source>
        <dbReference type="ARBA" id="ARBA00004571"/>
    </source>
</evidence>
<accession>A0A2D2B246</accession>
<dbReference type="Pfam" id="PF07715">
    <property type="entry name" value="Plug"/>
    <property type="match status" value="1"/>
</dbReference>
<evidence type="ECO:0000256" key="2">
    <source>
        <dbReference type="ARBA" id="ARBA00022448"/>
    </source>
</evidence>
<evidence type="ECO:0000313" key="13">
    <source>
        <dbReference type="EMBL" id="ATQ44276.1"/>
    </source>
</evidence>
<feature type="chain" id="PRO_5013682584" description="TonB-dependent receptor" evidence="10">
    <location>
        <begin position="19"/>
        <end position="992"/>
    </location>
</feature>
<dbReference type="InterPro" id="IPR036942">
    <property type="entry name" value="Beta-barrel_TonB_sf"/>
</dbReference>